<dbReference type="InterPro" id="IPR006726">
    <property type="entry name" value="PHBA_efflux_AaeB/fusaric-R"/>
</dbReference>
<dbReference type="GO" id="GO:0005886">
    <property type="term" value="C:plasma membrane"/>
    <property type="evidence" value="ECO:0007669"/>
    <property type="project" value="UniProtKB-SubCell"/>
</dbReference>
<dbReference type="Proteomes" id="UP000333828">
    <property type="component" value="Unassembled WGS sequence"/>
</dbReference>
<evidence type="ECO:0000256" key="6">
    <source>
        <dbReference type="SAM" id="Phobius"/>
    </source>
</evidence>
<feature type="transmembrane region" description="Helical" evidence="6">
    <location>
        <begin position="461"/>
        <end position="480"/>
    </location>
</feature>
<feature type="transmembrane region" description="Helical" evidence="6">
    <location>
        <begin position="486"/>
        <end position="503"/>
    </location>
</feature>
<comment type="subcellular location">
    <subcellularLocation>
        <location evidence="1">Cell membrane</location>
        <topology evidence="1">Multi-pass membrane protein</topology>
    </subcellularLocation>
</comment>
<evidence type="ECO:0000256" key="1">
    <source>
        <dbReference type="ARBA" id="ARBA00004651"/>
    </source>
</evidence>
<reference evidence="7 8" key="1">
    <citation type="submission" date="2019-08" db="EMBL/GenBank/DDBJ databases">
        <authorList>
            <person name="Peeters C."/>
        </authorList>
    </citation>
    <scope>NUCLEOTIDE SEQUENCE [LARGE SCALE GENOMIC DNA]</scope>
    <source>
        <strain evidence="7 8">LMG 31115</strain>
    </source>
</reference>
<dbReference type="EMBL" id="CABPSI010000004">
    <property type="protein sequence ID" value="VVE41057.1"/>
    <property type="molecule type" value="Genomic_DNA"/>
</dbReference>
<organism evidence="7 8">
    <name type="scientific">Pandoraea iniqua</name>
    <dbReference type="NCBI Taxonomy" id="2508288"/>
    <lineage>
        <taxon>Bacteria</taxon>
        <taxon>Pseudomonadati</taxon>
        <taxon>Pseudomonadota</taxon>
        <taxon>Betaproteobacteria</taxon>
        <taxon>Burkholderiales</taxon>
        <taxon>Burkholderiaceae</taxon>
        <taxon>Pandoraea</taxon>
    </lineage>
</organism>
<feature type="transmembrane region" description="Helical" evidence="6">
    <location>
        <begin position="171"/>
        <end position="188"/>
    </location>
</feature>
<sequence length="726" mass="77317">MQSASSQTATNAVAAGATPPGRLTLRLLAGLGRIDLSSPRATYVLRSILAAWLALVVAYALELEMPYSAASTVLLVINPIQGAVIGKGTWRVLGTLGGMAVSVLLMSAFGQMPWLFLLGFGLWLGLCVAGMTLLRHFRASGVVVAGYTVGLATFGALQHPQLTFEHVVGRGSTVMIGVVCLGLVSALFSRRSVRSKLEGLLGRLSANVAEALASQHDAGSADASGATTSRVAPARRQLMAEIYGIDDLLALGKAESSDLAHRADAVRHAMASLFAALAGGVLPTGGERDASQHWRDMPSMLAAAWREAGQAVATGATGVTGGTGLPRAVDILRTARVRLSATLEAPSGITPSTSPALHIAVDRLIEQIDDYLAALEGLASLRRTRPRAASRHVPPVPPVHFHRDVRAAWQNGLRAMLTLVCTGAFWIITGWPHGDMMLLIVAPYCALLATAPNPAAGALQFVKGTVIAVPAAFVCAFVVLPHIEGLPLLLVVLALFWLPGIYATTMPQHGLAALAYLVGFNTLTGADNPMHYDVAMFLNWSIAWVLGTLFAWMGFRLFLPRQLPRDIARLRARIRDEAVKLLRVGSLAATSHNSHVWQRRQQHRIAQLGALLKTQPDAMDRAIADALASLHLGREIHRLRAWLQRESGDALCRQIIATALARMARRADDPSRAARHARDAARRLTVAQADAASVAGEQAALTDIADLLDAHASYFSTLSPVRTHAQ</sequence>
<keyword evidence="4 6" id="KW-1133">Transmembrane helix</keyword>
<evidence type="ECO:0000313" key="7">
    <source>
        <dbReference type="EMBL" id="VVE41057.1"/>
    </source>
</evidence>
<feature type="transmembrane region" description="Helical" evidence="6">
    <location>
        <begin position="412"/>
        <end position="431"/>
    </location>
</feature>
<feature type="transmembrane region" description="Helical" evidence="6">
    <location>
        <begin position="43"/>
        <end position="61"/>
    </location>
</feature>
<feature type="transmembrane region" description="Helical" evidence="6">
    <location>
        <begin position="538"/>
        <end position="559"/>
    </location>
</feature>
<accession>A0A5E4XXP0</accession>
<dbReference type="RefSeq" id="WP_254439652.1">
    <property type="nucleotide sequence ID" value="NZ_CABPSI010000004.1"/>
</dbReference>
<dbReference type="AlphaFoldDB" id="A0A5E4XXP0"/>
<dbReference type="PANTHER" id="PTHR30509">
    <property type="entry name" value="P-HYDROXYBENZOIC ACID EFFLUX PUMP SUBUNIT-RELATED"/>
    <property type="match status" value="1"/>
</dbReference>
<evidence type="ECO:0000256" key="2">
    <source>
        <dbReference type="ARBA" id="ARBA00022475"/>
    </source>
</evidence>
<evidence type="ECO:0000256" key="3">
    <source>
        <dbReference type="ARBA" id="ARBA00022692"/>
    </source>
</evidence>
<name>A0A5E4XXP0_9BURK</name>
<dbReference type="GO" id="GO:0022857">
    <property type="term" value="F:transmembrane transporter activity"/>
    <property type="evidence" value="ECO:0007669"/>
    <property type="project" value="InterPro"/>
</dbReference>
<feature type="transmembrane region" description="Helical" evidence="6">
    <location>
        <begin position="141"/>
        <end position="159"/>
    </location>
</feature>
<keyword evidence="8" id="KW-1185">Reference proteome</keyword>
<evidence type="ECO:0000256" key="5">
    <source>
        <dbReference type="ARBA" id="ARBA00023136"/>
    </source>
</evidence>
<evidence type="ECO:0000256" key="4">
    <source>
        <dbReference type="ARBA" id="ARBA00022989"/>
    </source>
</evidence>
<gene>
    <name evidence="7" type="primary">aaeB_1</name>
    <name evidence="7" type="ORF">PIN31115_04140</name>
</gene>
<keyword evidence="3 6" id="KW-0812">Transmembrane</keyword>
<keyword evidence="5 6" id="KW-0472">Membrane</keyword>
<dbReference type="PANTHER" id="PTHR30509:SF40">
    <property type="entry name" value="BLR3852 PROTEIN"/>
    <property type="match status" value="1"/>
</dbReference>
<keyword evidence="2" id="KW-1003">Cell membrane</keyword>
<evidence type="ECO:0000313" key="8">
    <source>
        <dbReference type="Proteomes" id="UP000333828"/>
    </source>
</evidence>
<protein>
    <submittedName>
        <fullName evidence="7">p-hydroxybenzoic acid efflux pump subunit AaeB</fullName>
    </submittedName>
</protein>
<proteinExistence type="predicted"/>
<dbReference type="Pfam" id="PF04632">
    <property type="entry name" value="FUSC"/>
    <property type="match status" value="1"/>
</dbReference>
<feature type="transmembrane region" description="Helical" evidence="6">
    <location>
        <begin position="115"/>
        <end position="134"/>
    </location>
</feature>